<sequence length="173" mass="20420">MTDTILKSEYRSVIHKWIKKIKRRDSAPANKREAAKTGLNLPFEEVGCGSRRIVYDLGNGYILKVAIIRQGIVSCQKETDIYERVPLPLKQNLAEIKEYGEGWIVMKKFGRMLADTAENRRKVYQLYKEFKKLDIEAGDIINMKNKEPRWHNIRYKKRNDRIMLIDYGDFHVK</sequence>
<proteinExistence type="predicted"/>
<dbReference type="Proteomes" id="UP001649230">
    <property type="component" value="Chromosome"/>
</dbReference>
<dbReference type="RefSeq" id="WP_235119339.1">
    <property type="nucleotide sequence ID" value="NZ_CP090978.1"/>
</dbReference>
<organism evidence="1 2">
    <name type="scientific">Paenibacillus hexagrammi</name>
    <dbReference type="NCBI Taxonomy" id="2908839"/>
    <lineage>
        <taxon>Bacteria</taxon>
        <taxon>Bacillati</taxon>
        <taxon>Bacillota</taxon>
        <taxon>Bacilli</taxon>
        <taxon>Bacillales</taxon>
        <taxon>Paenibacillaceae</taxon>
        <taxon>Paenibacillus</taxon>
    </lineage>
</organism>
<keyword evidence="2" id="KW-1185">Reference proteome</keyword>
<evidence type="ECO:0000313" key="2">
    <source>
        <dbReference type="Proteomes" id="UP001649230"/>
    </source>
</evidence>
<evidence type="ECO:0000313" key="1">
    <source>
        <dbReference type="EMBL" id="UJF32997.1"/>
    </source>
</evidence>
<dbReference type="EMBL" id="CP090978">
    <property type="protein sequence ID" value="UJF32997.1"/>
    <property type="molecule type" value="Genomic_DNA"/>
</dbReference>
<protein>
    <submittedName>
        <fullName evidence="1">Uncharacterized protein</fullName>
    </submittedName>
</protein>
<name>A0ABY3SJ38_9BACL</name>
<gene>
    <name evidence="1" type="ORF">L0M14_26040</name>
</gene>
<reference evidence="1 2" key="1">
    <citation type="journal article" date="2024" name="Int. J. Syst. Evol. Microbiol.">
        <title>Paenibacillus hexagrammi sp. nov., a novel bacterium isolated from the gut content of Hexagrammos agrammus.</title>
        <authorList>
            <person name="Jung H.K."/>
            <person name="Kim D.G."/>
            <person name="Zin H."/>
            <person name="Park J."/>
            <person name="Jung H."/>
            <person name="Kim Y.O."/>
            <person name="Kong H.J."/>
            <person name="Kim J.W."/>
            <person name="Kim Y.S."/>
        </authorList>
    </citation>
    <scope>NUCLEOTIDE SEQUENCE [LARGE SCALE GENOMIC DNA]</scope>
    <source>
        <strain evidence="1 2">YPD9-1</strain>
    </source>
</reference>
<accession>A0ABY3SJ38</accession>